<evidence type="ECO:0000256" key="1">
    <source>
        <dbReference type="ARBA" id="ARBA00004389"/>
    </source>
</evidence>
<dbReference type="InterPro" id="IPR018967">
    <property type="entry name" value="FeS-contain_CDGSH-typ"/>
</dbReference>
<dbReference type="GO" id="GO:0046872">
    <property type="term" value="F:metal ion binding"/>
    <property type="evidence" value="ECO:0007669"/>
    <property type="project" value="UniProtKB-UniRule"/>
</dbReference>
<keyword evidence="8 10" id="KW-0411">Iron-sulfur</keyword>
<keyword evidence="4 10" id="KW-0001">2Fe-2S</keyword>
<keyword evidence="5 10" id="KW-0479">Metal-binding</keyword>
<dbReference type="InterPro" id="IPR042216">
    <property type="entry name" value="MitoNEET_CISD"/>
</dbReference>
<dbReference type="Proteomes" id="UP001372834">
    <property type="component" value="Unassembled WGS sequence"/>
</dbReference>
<dbReference type="GO" id="GO:0005741">
    <property type="term" value="C:mitochondrial outer membrane"/>
    <property type="evidence" value="ECO:0007669"/>
    <property type="project" value="TreeGrafter"/>
</dbReference>
<keyword evidence="10" id="KW-0256">Endoplasmic reticulum</keyword>
<evidence type="ECO:0000259" key="11">
    <source>
        <dbReference type="SMART" id="SM00704"/>
    </source>
</evidence>
<evidence type="ECO:0000256" key="6">
    <source>
        <dbReference type="ARBA" id="ARBA00022989"/>
    </source>
</evidence>
<dbReference type="Pfam" id="PF10660">
    <property type="entry name" value="MitoNEET_N"/>
    <property type="match status" value="1"/>
</dbReference>
<dbReference type="InterPro" id="IPR019610">
    <property type="entry name" value="FeS-contain_mitoNEET_N"/>
</dbReference>
<keyword evidence="9 10" id="KW-0472">Membrane</keyword>
<dbReference type="InterPro" id="IPR045131">
    <property type="entry name" value="CISD1/2"/>
</dbReference>
<dbReference type="PANTHER" id="PTHR13680">
    <property type="entry name" value="CDGSH IRON-SULFUR DOMAIN-CONTAINING PROTEIN 1"/>
    <property type="match status" value="1"/>
</dbReference>
<feature type="transmembrane region" description="Helical" evidence="10">
    <location>
        <begin position="36"/>
        <end position="57"/>
    </location>
</feature>
<dbReference type="Gene3D" id="3.40.5.90">
    <property type="entry name" value="CDGSH iron-sulfur domain, mitoNEET-type"/>
    <property type="match status" value="1"/>
</dbReference>
<evidence type="ECO:0000313" key="12">
    <source>
        <dbReference type="EMBL" id="KAK6644739.1"/>
    </source>
</evidence>
<sequence length="133" mass="14810">METVSVFFKKSIPHYFESLPIPNTFRGWFSLGVKDWLSLVPLGAAIGGVGYMSYLAFCPKARCKSTQCGINPSIHKENAKHVDVLDIESIGDKAALCRCWRSQKFPYCDGSHNKFNDQTGDNVGPVLVQKKKP</sequence>
<name>A0AAN8XPI8_POLSC</name>
<comment type="caution">
    <text evidence="12">The sequence shown here is derived from an EMBL/GenBank/DDBJ whole genome shotgun (WGS) entry which is preliminary data.</text>
</comment>
<evidence type="ECO:0000256" key="4">
    <source>
        <dbReference type="ARBA" id="ARBA00022714"/>
    </source>
</evidence>
<keyword evidence="7 10" id="KW-0408">Iron</keyword>
<evidence type="ECO:0000256" key="3">
    <source>
        <dbReference type="ARBA" id="ARBA00022692"/>
    </source>
</evidence>
<evidence type="ECO:0000313" key="13">
    <source>
        <dbReference type="Proteomes" id="UP001372834"/>
    </source>
</evidence>
<evidence type="ECO:0000256" key="10">
    <source>
        <dbReference type="RuleBase" id="RU369084"/>
    </source>
</evidence>
<keyword evidence="3 10" id="KW-0812">Transmembrane</keyword>
<reference evidence="12 13" key="1">
    <citation type="submission" date="2023-10" db="EMBL/GenBank/DDBJ databases">
        <title>Genomes of two closely related lineages of the louse Polyplax serrata with different host specificities.</title>
        <authorList>
            <person name="Martinu J."/>
            <person name="Tarabai H."/>
            <person name="Stefka J."/>
            <person name="Hypsa V."/>
        </authorList>
    </citation>
    <scope>NUCLEOTIDE SEQUENCE [LARGE SCALE GENOMIC DNA]</scope>
    <source>
        <strain evidence="12">HR10_N</strain>
    </source>
</reference>
<comment type="cofactor">
    <cofactor evidence="10">
        <name>[2Fe-2S] cluster</name>
        <dbReference type="ChEBI" id="CHEBI:190135"/>
    </cofactor>
    <text evidence="10">Binds 1 [2Fe-2S] cluster.</text>
</comment>
<dbReference type="FunFam" id="3.40.5.90:FF:000001">
    <property type="entry name" value="CDGSH iron-sulfur domain-containing protein 1"/>
    <property type="match status" value="1"/>
</dbReference>
<evidence type="ECO:0000256" key="9">
    <source>
        <dbReference type="ARBA" id="ARBA00023136"/>
    </source>
</evidence>
<proteinExistence type="inferred from homology"/>
<organism evidence="12 13">
    <name type="scientific">Polyplax serrata</name>
    <name type="common">Common mouse louse</name>
    <dbReference type="NCBI Taxonomy" id="468196"/>
    <lineage>
        <taxon>Eukaryota</taxon>
        <taxon>Metazoa</taxon>
        <taxon>Ecdysozoa</taxon>
        <taxon>Arthropoda</taxon>
        <taxon>Hexapoda</taxon>
        <taxon>Insecta</taxon>
        <taxon>Pterygota</taxon>
        <taxon>Neoptera</taxon>
        <taxon>Paraneoptera</taxon>
        <taxon>Psocodea</taxon>
        <taxon>Troctomorpha</taxon>
        <taxon>Phthiraptera</taxon>
        <taxon>Anoplura</taxon>
        <taxon>Polyplacidae</taxon>
        <taxon>Polyplax</taxon>
    </lineage>
</organism>
<dbReference type="SMART" id="SM00704">
    <property type="entry name" value="ZnF_CDGSH"/>
    <property type="match status" value="1"/>
</dbReference>
<dbReference type="EMBL" id="JAWJWE010000001">
    <property type="protein sequence ID" value="KAK6644739.1"/>
    <property type="molecule type" value="Genomic_DNA"/>
</dbReference>
<dbReference type="Pfam" id="PF09360">
    <property type="entry name" value="zf-CDGSH"/>
    <property type="match status" value="1"/>
</dbReference>
<evidence type="ECO:0000256" key="5">
    <source>
        <dbReference type="ARBA" id="ARBA00022723"/>
    </source>
</evidence>
<dbReference type="PANTHER" id="PTHR13680:SF5">
    <property type="entry name" value="CDGSH IRON-SULFUR DOMAIN-CONTAINING PROTEIN 1"/>
    <property type="match status" value="1"/>
</dbReference>
<evidence type="ECO:0000256" key="7">
    <source>
        <dbReference type="ARBA" id="ARBA00023004"/>
    </source>
</evidence>
<dbReference type="GO" id="GO:0005789">
    <property type="term" value="C:endoplasmic reticulum membrane"/>
    <property type="evidence" value="ECO:0007669"/>
    <property type="project" value="UniProtKB-SubCell"/>
</dbReference>
<keyword evidence="6 10" id="KW-1133">Transmembrane helix</keyword>
<gene>
    <name evidence="12" type="ORF">RUM43_001008</name>
</gene>
<dbReference type="GO" id="GO:0051537">
    <property type="term" value="F:2 iron, 2 sulfur cluster binding"/>
    <property type="evidence" value="ECO:0007669"/>
    <property type="project" value="UniProtKB-UniRule"/>
</dbReference>
<protein>
    <recommendedName>
        <fullName evidence="10">CDGSH iron-sulfur domain-containing protein 2 homologue</fullName>
    </recommendedName>
</protein>
<evidence type="ECO:0000256" key="2">
    <source>
        <dbReference type="ARBA" id="ARBA00008624"/>
    </source>
</evidence>
<dbReference type="AlphaFoldDB" id="A0AAN8XPI8"/>
<comment type="subcellular location">
    <subcellularLocation>
        <location evidence="1 10">Endoplasmic reticulum membrane</location>
        <topology evidence="1 10">Single-pass membrane protein</topology>
    </subcellularLocation>
</comment>
<accession>A0AAN8XPI8</accession>
<dbReference type="GO" id="GO:0010506">
    <property type="term" value="P:regulation of autophagy"/>
    <property type="evidence" value="ECO:0007669"/>
    <property type="project" value="UniProtKB-UniRule"/>
</dbReference>
<comment type="similarity">
    <text evidence="2 10">Belongs to the CISD protein family. CISD2 subfamily.</text>
</comment>
<evidence type="ECO:0000256" key="8">
    <source>
        <dbReference type="ARBA" id="ARBA00023014"/>
    </source>
</evidence>
<feature type="domain" description="Iron-binding zinc finger CDGSH type" evidence="11">
    <location>
        <begin position="80"/>
        <end position="118"/>
    </location>
</feature>